<sequence>MINRIVLIGNGFDIANGLPTTYKNFIDDYWARFCTNYIKFTEQEMFECDEFVTTSVKNFYSVPEIENYRDFFQHKENSRLSFTSKNDFFLNMCHSFHNKDWWDVERYFYEHLKEIAQSKNRIPLIKKLNTDFDRVKKLLQEYLITAKANTPINYNIFNEIKIRIFEDLDFNDVSEYGITKIVDDLWETIGSFVEDPNDRYGQDGSLDHLNKFEFKIVKNLWNGSFNKNFLQSYLRRETSQFKGLVDTKVTFLNFNYTDTEKQYVTDDDEVIKIHGELNSENNPIIFGYGDELDDFYSVIEKLNDNDFLENVKSINYSKTENYKKLLQTIDSGMYQIYVMGHSCGNSDRTLLNTLFEHDNCISIKIFYHQKEQGKDNYLDIYKNISRNFNNKAKLRDRVVNKNYSHPLVPIKLQNKSKS</sequence>
<dbReference type="Pfam" id="PF14253">
    <property type="entry name" value="AbiH"/>
    <property type="match status" value="1"/>
</dbReference>
<evidence type="ECO:0000313" key="1">
    <source>
        <dbReference type="EMBL" id="SEM67953.1"/>
    </source>
</evidence>
<organism evidence="1 2">
    <name type="scientific">Chryseobacterium taichungense</name>
    <dbReference type="NCBI Taxonomy" id="295069"/>
    <lineage>
        <taxon>Bacteria</taxon>
        <taxon>Pseudomonadati</taxon>
        <taxon>Bacteroidota</taxon>
        <taxon>Flavobacteriia</taxon>
        <taxon>Flavobacteriales</taxon>
        <taxon>Weeksellaceae</taxon>
        <taxon>Chryseobacterium group</taxon>
        <taxon>Chryseobacterium</taxon>
    </lineage>
</organism>
<dbReference type="Proteomes" id="UP000199450">
    <property type="component" value="Unassembled WGS sequence"/>
</dbReference>
<dbReference type="AlphaFoldDB" id="A0A1H8ABM4"/>
<reference evidence="2" key="1">
    <citation type="submission" date="2016-10" db="EMBL/GenBank/DDBJ databases">
        <authorList>
            <person name="Varghese N."/>
            <person name="Submissions S."/>
        </authorList>
    </citation>
    <scope>NUCLEOTIDE SEQUENCE [LARGE SCALE GENOMIC DNA]</scope>
    <source>
        <strain evidence="2">DSM 17453</strain>
    </source>
</reference>
<accession>A0A1H8ABM4</accession>
<keyword evidence="2" id="KW-1185">Reference proteome</keyword>
<dbReference type="RefSeq" id="WP_090000442.1">
    <property type="nucleotide sequence ID" value="NZ_FOBV01000005.1"/>
</dbReference>
<proteinExistence type="predicted"/>
<dbReference type="STRING" id="295069.SAMN05421856_105240"/>
<protein>
    <submittedName>
        <fullName evidence="1">Bacteriophage abortive infection AbiH</fullName>
    </submittedName>
</protein>
<name>A0A1H8ABM4_9FLAO</name>
<evidence type="ECO:0000313" key="2">
    <source>
        <dbReference type="Proteomes" id="UP000199450"/>
    </source>
</evidence>
<gene>
    <name evidence="1" type="ORF">SAMN05421856_105240</name>
</gene>
<dbReference type="InterPro" id="IPR025935">
    <property type="entry name" value="AbiH"/>
</dbReference>
<dbReference type="EMBL" id="FOBV01000005">
    <property type="protein sequence ID" value="SEM67953.1"/>
    <property type="molecule type" value="Genomic_DNA"/>
</dbReference>